<feature type="coiled-coil region" evidence="1">
    <location>
        <begin position="178"/>
        <end position="226"/>
    </location>
</feature>
<dbReference type="EMBL" id="KI913952">
    <property type="protein sequence ID" value="ETW09601.1"/>
    <property type="molecule type" value="Genomic_DNA"/>
</dbReference>
<dbReference type="eggNOG" id="ENOG502S93G">
    <property type="taxonomic scope" value="Eukaryota"/>
</dbReference>
<organism evidence="2">
    <name type="scientific">Aphanomyces invadans</name>
    <dbReference type="NCBI Taxonomy" id="157072"/>
    <lineage>
        <taxon>Eukaryota</taxon>
        <taxon>Sar</taxon>
        <taxon>Stramenopiles</taxon>
        <taxon>Oomycota</taxon>
        <taxon>Saprolegniomycetes</taxon>
        <taxon>Saprolegniales</taxon>
        <taxon>Verrucalvaceae</taxon>
        <taxon>Aphanomyces</taxon>
    </lineage>
</organism>
<protein>
    <submittedName>
        <fullName evidence="2">Uncharacterized protein</fullName>
    </submittedName>
</protein>
<feature type="coiled-coil region" evidence="1">
    <location>
        <begin position="308"/>
        <end position="335"/>
    </location>
</feature>
<dbReference type="RefSeq" id="XP_008861012.1">
    <property type="nucleotide sequence ID" value="XM_008862790.1"/>
</dbReference>
<proteinExistence type="predicted"/>
<evidence type="ECO:0000313" key="2">
    <source>
        <dbReference type="EMBL" id="ETW09601.1"/>
    </source>
</evidence>
<keyword evidence="1" id="KW-0175">Coiled coil</keyword>
<name>A0A024USU8_9STRA</name>
<reference evidence="2" key="1">
    <citation type="submission" date="2013-12" db="EMBL/GenBank/DDBJ databases">
        <title>The Genome Sequence of Aphanomyces invadans NJM9701.</title>
        <authorList>
            <consortium name="The Broad Institute Genomics Platform"/>
            <person name="Russ C."/>
            <person name="Tyler B."/>
            <person name="van West P."/>
            <person name="Dieguez-Uribeondo J."/>
            <person name="Young S.K."/>
            <person name="Zeng Q."/>
            <person name="Gargeya S."/>
            <person name="Fitzgerald M."/>
            <person name="Abouelleil A."/>
            <person name="Alvarado L."/>
            <person name="Chapman S.B."/>
            <person name="Gainer-Dewar J."/>
            <person name="Goldberg J."/>
            <person name="Griggs A."/>
            <person name="Gujja S."/>
            <person name="Hansen M."/>
            <person name="Howarth C."/>
            <person name="Imamovic A."/>
            <person name="Ireland A."/>
            <person name="Larimer J."/>
            <person name="McCowan C."/>
            <person name="Murphy C."/>
            <person name="Pearson M."/>
            <person name="Poon T.W."/>
            <person name="Priest M."/>
            <person name="Roberts A."/>
            <person name="Saif S."/>
            <person name="Shea T."/>
            <person name="Sykes S."/>
            <person name="Wortman J."/>
            <person name="Nusbaum C."/>
            <person name="Birren B."/>
        </authorList>
    </citation>
    <scope>NUCLEOTIDE SEQUENCE [LARGE SCALE GENOMIC DNA]</scope>
    <source>
        <strain evidence="2">NJM9701</strain>
    </source>
</reference>
<accession>A0A024USU8</accession>
<dbReference type="AlphaFoldDB" id="A0A024USU8"/>
<gene>
    <name evidence="2" type="ORF">H310_00140</name>
</gene>
<dbReference type="VEuPathDB" id="FungiDB:H310_00140"/>
<feature type="coiled-coil region" evidence="1">
    <location>
        <begin position="6"/>
        <end position="104"/>
    </location>
</feature>
<dbReference type="OrthoDB" id="75796at2759"/>
<evidence type="ECO:0000256" key="1">
    <source>
        <dbReference type="SAM" id="Coils"/>
    </source>
</evidence>
<dbReference type="GeneID" id="20077190"/>
<sequence length="720" mass="81012">MSATELRDAYKALKFLQEALAKSKEEVAICRSQLKHQEDQHLLDLQTLQAELNQARSQVLQPPAACQHHGQGLEALQRQYTNELKKLRDELDNAIQYRQRAEDDARNRTIELRAEKHKTAALQAQFHTLEASISDMQARLSESTVEKASSDARFAEAVAFSKTQVDKLRSVEATLCKAKETERKVQDEIRKNEALVAQLHSLETSMHSLQTQLDESTTANASLEARVVELISLSNSQDAKVRSLEATLARTVEALASSQEACAALAKEKRRIEEDVVVARLLKVEELDVLAVHKSETPDAESVVPSSVTVTTQQLAEWRAKLRDLRTELRSIRIDVKAMKSLRAPILTMEYFQAYASKPSNATQERLSVLSSKLGDVRHEWHELKALWTAYSADTMGFLTDGLMTLVLERSGREAQAQMRRIHISSQLNELRALRTEQRQLAKTWQREVKVQMDEVMAAANKQIRIASRHGEGVERQLMASEDTTSPFFRRTAPSEAISWATLERRLSEMKTPFHRVLQSLDQANYALKLMIRNTDALASLGSGPMQSRVVEFARFIASFLTAIDDATVERAVATHSNSIHDLLYTWQPCDPIFLDAIPVPPFGIESPEVDHILSSWTSDLAARASAARWLSAVALNHPTNESSFRFASLTREVKDAVLVLLVPLIKSKRPVHVRLRRQSTTDAKWDIAIDTVAVTSPKQTQPQSAMFKAIQRRLTELQK</sequence>